<dbReference type="Proteomes" id="UP001165121">
    <property type="component" value="Unassembled WGS sequence"/>
</dbReference>
<evidence type="ECO:0000313" key="3">
    <source>
        <dbReference type="Proteomes" id="UP001165121"/>
    </source>
</evidence>
<comment type="caution">
    <text evidence="2">The sequence shown here is derived from an EMBL/GenBank/DDBJ whole genome shotgun (WGS) entry which is preliminary data.</text>
</comment>
<evidence type="ECO:0000313" key="2">
    <source>
        <dbReference type="EMBL" id="GMF34266.1"/>
    </source>
</evidence>
<keyword evidence="3" id="KW-1185">Reference proteome</keyword>
<feature type="coiled-coil region" evidence="1">
    <location>
        <begin position="82"/>
        <end position="123"/>
    </location>
</feature>
<dbReference type="AlphaFoldDB" id="A0A9W6X9Q5"/>
<dbReference type="EMBL" id="BSXT01000800">
    <property type="protein sequence ID" value="GMF34266.1"/>
    <property type="molecule type" value="Genomic_DNA"/>
</dbReference>
<dbReference type="OrthoDB" id="104745at2759"/>
<protein>
    <submittedName>
        <fullName evidence="2">Unnamed protein product</fullName>
    </submittedName>
</protein>
<organism evidence="2 3">
    <name type="scientific">Phytophthora fragariaefolia</name>
    <dbReference type="NCBI Taxonomy" id="1490495"/>
    <lineage>
        <taxon>Eukaryota</taxon>
        <taxon>Sar</taxon>
        <taxon>Stramenopiles</taxon>
        <taxon>Oomycota</taxon>
        <taxon>Peronosporomycetes</taxon>
        <taxon>Peronosporales</taxon>
        <taxon>Peronosporaceae</taxon>
        <taxon>Phytophthora</taxon>
    </lineage>
</organism>
<evidence type="ECO:0000256" key="1">
    <source>
        <dbReference type="SAM" id="Coils"/>
    </source>
</evidence>
<sequence length="278" mass="31526">MAEQDQMDAILADVIGFMIASDASNAFTQAIESDCPQLLAAEIETLLPPVDPVENTLFGANGTQSTSNTEQISAVRRRELRNAQAAQRRMRYRQKLKNEREALREQEIQLSQQLSVLQQARDEQKKTQVDKMTLNGWRATAMRQKERRIEAEAQQKKLRTAVVGKARLIHQMKALLQRPTVEEKKIKLYPNSCGDEGQNSVLLKTLLEDLDGLYAQTDQILQEMEFKMSSPLEYKPKKTCKQGIDIFDSADATVLPFGFEDMCRATSLLMMTDPASLW</sequence>
<keyword evidence="1" id="KW-0175">Coiled coil</keyword>
<dbReference type="CDD" id="cd14686">
    <property type="entry name" value="bZIP"/>
    <property type="match status" value="1"/>
</dbReference>
<name>A0A9W6X9Q5_9STRA</name>
<gene>
    <name evidence="2" type="ORF">Pfra01_000876400</name>
</gene>
<proteinExistence type="predicted"/>
<accession>A0A9W6X9Q5</accession>
<reference evidence="2" key="1">
    <citation type="submission" date="2023-04" db="EMBL/GenBank/DDBJ databases">
        <title>Phytophthora fragariaefolia NBRC 109709.</title>
        <authorList>
            <person name="Ichikawa N."/>
            <person name="Sato H."/>
            <person name="Tonouchi N."/>
        </authorList>
    </citation>
    <scope>NUCLEOTIDE SEQUENCE</scope>
    <source>
        <strain evidence="2">NBRC 109709</strain>
    </source>
</reference>